<evidence type="ECO:0000313" key="3">
    <source>
        <dbReference type="Proteomes" id="UP000635565"/>
    </source>
</evidence>
<reference evidence="2 3" key="1">
    <citation type="journal article" date="2021" name="Int. J. Syst. Evol. Microbiol.">
        <title>Reticulibacter mediterranei gen. nov., sp. nov., within the new family Reticulibacteraceae fam. nov., and Ktedonospora formicarum gen. nov., sp. nov., Ktedonobacter robiniae sp. nov., Dictyobacter formicarum sp. nov. and Dictyobacter arantiisoli sp. nov., belonging to the class Ktedonobacteria.</title>
        <authorList>
            <person name="Yabe S."/>
            <person name="Zheng Y."/>
            <person name="Wang C.M."/>
            <person name="Sakai Y."/>
            <person name="Abe K."/>
            <person name="Yokota A."/>
            <person name="Donadio S."/>
            <person name="Cavaletti L."/>
            <person name="Monciardini P."/>
        </authorList>
    </citation>
    <scope>NUCLEOTIDE SEQUENCE [LARGE SCALE GENOMIC DNA]</scope>
    <source>
        <strain evidence="2 3">SOSP1-9</strain>
    </source>
</reference>
<dbReference type="Proteomes" id="UP000635565">
    <property type="component" value="Unassembled WGS sequence"/>
</dbReference>
<name>A0ABQ3VBX6_9CHLR</name>
<dbReference type="InterPro" id="IPR025668">
    <property type="entry name" value="Tnp_DDE_dom"/>
</dbReference>
<gene>
    <name evidence="2" type="ORF">KSZ_13010</name>
</gene>
<proteinExistence type="predicted"/>
<evidence type="ECO:0000313" key="2">
    <source>
        <dbReference type="EMBL" id="GHO83295.1"/>
    </source>
</evidence>
<protein>
    <submittedName>
        <fullName evidence="2">Transposase</fullName>
    </submittedName>
</protein>
<dbReference type="Pfam" id="PF13612">
    <property type="entry name" value="DDE_Tnp_1_3"/>
    <property type="match status" value="1"/>
</dbReference>
<sequence>MNLDDFIITCFCLIDEMVPMMTKEQPLRARGPMPKLCDSEVITMEVVGSYLGLNQDSALFAYFQRHYTSFFPALAQLSRTTFVRQAANLWVVKERIWCWLRDAVIPYDPTISIVDSVPVPVCRFARVPWCVRFRGLASYGKDHVDRQTFYGFRLHAQISWTGLITRAFLAPANEADGVMAPVLLEGTTGVVLGDRNYCLPDRQAFLRSKGIALQAPFRKAHSPKAAAYQSSVLGRVRYRIDTVFGQLTDRCKIKRVWARDLWHVRNYLLRCLLMHSICFWFNQQQEVPPLQFDRLVV</sequence>
<dbReference type="RefSeq" id="WP_201360973.1">
    <property type="nucleotide sequence ID" value="NZ_BNJJ01000003.1"/>
</dbReference>
<feature type="domain" description="Transposase DDE" evidence="1">
    <location>
        <begin position="110"/>
        <end position="255"/>
    </location>
</feature>
<comment type="caution">
    <text evidence="2">The sequence shown here is derived from an EMBL/GenBank/DDBJ whole genome shotgun (WGS) entry which is preliminary data.</text>
</comment>
<accession>A0ABQ3VBX6</accession>
<dbReference type="NCBIfam" id="NF033520">
    <property type="entry name" value="transpos_IS982"/>
    <property type="match status" value="1"/>
</dbReference>
<dbReference type="EMBL" id="BNJJ01000003">
    <property type="protein sequence ID" value="GHO83295.1"/>
    <property type="molecule type" value="Genomic_DNA"/>
</dbReference>
<evidence type="ECO:0000259" key="1">
    <source>
        <dbReference type="Pfam" id="PF13612"/>
    </source>
</evidence>
<organism evidence="2 3">
    <name type="scientific">Dictyobacter formicarum</name>
    <dbReference type="NCBI Taxonomy" id="2778368"/>
    <lineage>
        <taxon>Bacteria</taxon>
        <taxon>Bacillati</taxon>
        <taxon>Chloroflexota</taxon>
        <taxon>Ktedonobacteria</taxon>
        <taxon>Ktedonobacterales</taxon>
        <taxon>Dictyobacteraceae</taxon>
        <taxon>Dictyobacter</taxon>
    </lineage>
</organism>
<keyword evidence="3" id="KW-1185">Reference proteome</keyword>